<keyword evidence="4" id="KW-0378">Hydrolase</keyword>
<evidence type="ECO:0000256" key="1">
    <source>
        <dbReference type="ARBA" id="ARBA00008552"/>
    </source>
</evidence>
<evidence type="ECO:0000256" key="5">
    <source>
        <dbReference type="ARBA" id="ARBA00022807"/>
    </source>
</evidence>
<dbReference type="Pfam" id="PF20908">
    <property type="entry name" value="UfSP2_N"/>
    <property type="match status" value="1"/>
</dbReference>
<comment type="caution">
    <text evidence="8">The sequence shown here is derived from an EMBL/GenBank/DDBJ whole genome shotgun (WGS) entry which is preliminary data.</text>
</comment>
<dbReference type="Proteomes" id="UP000242188">
    <property type="component" value="Unassembled WGS sequence"/>
</dbReference>
<dbReference type="AlphaFoldDB" id="A0A210QGD7"/>
<name>A0A210QGD7_MIZYE</name>
<keyword evidence="2 8" id="KW-0645">Protease</keyword>
<evidence type="ECO:0000256" key="4">
    <source>
        <dbReference type="ARBA" id="ARBA00022801"/>
    </source>
</evidence>
<gene>
    <name evidence="8" type="ORF">KP79_PYT12835</name>
</gene>
<keyword evidence="9" id="KW-1185">Reference proteome</keyword>
<protein>
    <submittedName>
        <fullName evidence="8">Ufm1-specific protease 2</fullName>
    </submittedName>
</protein>
<reference evidence="8 9" key="1">
    <citation type="journal article" date="2017" name="Nat. Ecol. Evol.">
        <title>Scallop genome provides insights into evolution of bilaterian karyotype and development.</title>
        <authorList>
            <person name="Wang S."/>
            <person name="Zhang J."/>
            <person name="Jiao W."/>
            <person name="Li J."/>
            <person name="Xun X."/>
            <person name="Sun Y."/>
            <person name="Guo X."/>
            <person name="Huan P."/>
            <person name="Dong B."/>
            <person name="Zhang L."/>
            <person name="Hu X."/>
            <person name="Sun X."/>
            <person name="Wang J."/>
            <person name="Zhao C."/>
            <person name="Wang Y."/>
            <person name="Wang D."/>
            <person name="Huang X."/>
            <person name="Wang R."/>
            <person name="Lv J."/>
            <person name="Li Y."/>
            <person name="Zhang Z."/>
            <person name="Liu B."/>
            <person name="Lu W."/>
            <person name="Hui Y."/>
            <person name="Liang J."/>
            <person name="Zhou Z."/>
            <person name="Hou R."/>
            <person name="Li X."/>
            <person name="Liu Y."/>
            <person name="Li H."/>
            <person name="Ning X."/>
            <person name="Lin Y."/>
            <person name="Zhao L."/>
            <person name="Xing Q."/>
            <person name="Dou J."/>
            <person name="Li Y."/>
            <person name="Mao J."/>
            <person name="Guo H."/>
            <person name="Dou H."/>
            <person name="Li T."/>
            <person name="Mu C."/>
            <person name="Jiang W."/>
            <person name="Fu Q."/>
            <person name="Fu X."/>
            <person name="Miao Y."/>
            <person name="Liu J."/>
            <person name="Yu Q."/>
            <person name="Li R."/>
            <person name="Liao H."/>
            <person name="Li X."/>
            <person name="Kong Y."/>
            <person name="Jiang Z."/>
            <person name="Chourrout D."/>
            <person name="Li R."/>
            <person name="Bao Z."/>
        </authorList>
    </citation>
    <scope>NUCLEOTIDE SEQUENCE [LARGE SCALE GENOMIC DNA]</scope>
    <source>
        <strain evidence="8 9">PY_sf001</strain>
    </source>
</reference>
<dbReference type="PANTHER" id="PTHR48153:SF2">
    <property type="entry name" value="UFM1-SPECIFIC PROTEASE 2"/>
    <property type="match status" value="1"/>
</dbReference>
<evidence type="ECO:0000313" key="9">
    <source>
        <dbReference type="Proteomes" id="UP000242188"/>
    </source>
</evidence>
<dbReference type="GO" id="GO:0006508">
    <property type="term" value="P:proteolysis"/>
    <property type="evidence" value="ECO:0007669"/>
    <property type="project" value="UniProtKB-KW"/>
</dbReference>
<dbReference type="Pfam" id="PF07910">
    <property type="entry name" value="Peptidase_C78"/>
    <property type="match status" value="1"/>
</dbReference>
<keyword evidence="3" id="KW-0833">Ubl conjugation pathway</keyword>
<dbReference type="EMBL" id="NEDP02003825">
    <property type="protein sequence ID" value="OWF47681.1"/>
    <property type="molecule type" value="Genomic_DNA"/>
</dbReference>
<feature type="domain" description="UFSP2 second" evidence="7">
    <location>
        <begin position="170"/>
        <end position="383"/>
    </location>
</feature>
<dbReference type="GO" id="GO:0005783">
    <property type="term" value="C:endoplasmic reticulum"/>
    <property type="evidence" value="ECO:0007669"/>
    <property type="project" value="TreeGrafter"/>
</dbReference>
<feature type="domain" description="UFSP1/2/DUB catalytic" evidence="6">
    <location>
        <begin position="406"/>
        <end position="590"/>
    </location>
</feature>
<dbReference type="STRING" id="6573.A0A210QGD7"/>
<dbReference type="GO" id="GO:0005634">
    <property type="term" value="C:nucleus"/>
    <property type="evidence" value="ECO:0007669"/>
    <property type="project" value="TreeGrafter"/>
</dbReference>
<evidence type="ECO:0000259" key="7">
    <source>
        <dbReference type="Pfam" id="PF20908"/>
    </source>
</evidence>
<dbReference type="Gene3D" id="3.90.70.130">
    <property type="match status" value="1"/>
</dbReference>
<evidence type="ECO:0000313" key="8">
    <source>
        <dbReference type="EMBL" id="OWF47681.1"/>
    </source>
</evidence>
<comment type="similarity">
    <text evidence="1">Belongs to the peptidase C78 family.</text>
</comment>
<dbReference type="InterPro" id="IPR049387">
    <property type="entry name" value="UFSP2-like_2nd"/>
</dbReference>
<organism evidence="8 9">
    <name type="scientific">Mizuhopecten yessoensis</name>
    <name type="common">Japanese scallop</name>
    <name type="synonym">Patinopecten yessoensis</name>
    <dbReference type="NCBI Taxonomy" id="6573"/>
    <lineage>
        <taxon>Eukaryota</taxon>
        <taxon>Metazoa</taxon>
        <taxon>Spiralia</taxon>
        <taxon>Lophotrochozoa</taxon>
        <taxon>Mollusca</taxon>
        <taxon>Bivalvia</taxon>
        <taxon>Autobranchia</taxon>
        <taxon>Pteriomorphia</taxon>
        <taxon>Pectinida</taxon>
        <taxon>Pectinoidea</taxon>
        <taxon>Pectinidae</taxon>
        <taxon>Mizuhopecten</taxon>
    </lineage>
</organism>
<keyword evidence="5" id="KW-0788">Thiol protease</keyword>
<dbReference type="OrthoDB" id="417506at2759"/>
<proteinExistence type="inferred from homology"/>
<sequence>MAKKVVVHHEALSVLSNICSSKQKTQGCLLGYRNSSNYEVVACAKCQDGWNTNDIKQYLPGGIYIIGVFYSNAVATDTSSIVRDLGSFGLEKILVEGEDLVVCPIGIECDTVAEENFYLWTDGQTLTIPTVSISRDCSLDSLLTIRIKCPIPLSFELVTKADIWKANLQKEIHELCNASQSRSVLYHLKDSDILVGSDQLCGLSRDSSCSDLHSHIKTGDGFGEGGRKSKKEQLSTLQFSMYHQINKKSSFHAVPSCCPVIKHSLGNYKSVEMTLPVDAVAVVSRDLPVTDLHTVLSTAVCHQLTAMAACIIKDTVAKSEKFSKPVPYHFQPGGLQAIFSVVYLQNMTEEQLVQRRTEVHRMLGLPENQPLFRRCNAVMFHEDRSSYGYLINPHTGISSQGVKGGTQYLVDGLYSYHHYMQDRFDDNKWGCAYRSLQTLMSWFKLQGYTEKPVASHKEVQQALVDVGDKDPKFVGSRQWIGSMEVSYCLDHLLGVTSKIMFVSTGAELTTKGRELALHFQTQGTPIMIGGGVLAHTILGVDFNDVTGDLKFLILDPHYTGAEDLKVILDKGWCGWKGPDFWDQHAHYNLCMPQRPCAATLFAGLLGLGSSNKD</sequence>
<accession>A0A210QGD7</accession>
<dbReference type="GO" id="GO:0071567">
    <property type="term" value="F:deUFMylase activity"/>
    <property type="evidence" value="ECO:0007669"/>
    <property type="project" value="TreeGrafter"/>
</dbReference>
<evidence type="ECO:0000256" key="3">
    <source>
        <dbReference type="ARBA" id="ARBA00022786"/>
    </source>
</evidence>
<dbReference type="InterPro" id="IPR012462">
    <property type="entry name" value="UFSP1/2_DUB_cat"/>
</dbReference>
<dbReference type="FunFam" id="3.90.70.130:FF:000001">
    <property type="entry name" value="Probable Ufm1-specific protease 2"/>
    <property type="match status" value="1"/>
</dbReference>
<evidence type="ECO:0000256" key="2">
    <source>
        <dbReference type="ARBA" id="ARBA00022670"/>
    </source>
</evidence>
<evidence type="ECO:0000259" key="6">
    <source>
        <dbReference type="Pfam" id="PF07910"/>
    </source>
</evidence>
<dbReference type="PANTHER" id="PTHR48153">
    <property type="entry name" value="UFM1-SPECIFIC PROTEASE 2"/>
    <property type="match status" value="1"/>
</dbReference>